<organism evidence="1 2">
    <name type="scientific">Segatella buccae ATCC 33574</name>
    <dbReference type="NCBI Taxonomy" id="873513"/>
    <lineage>
        <taxon>Bacteria</taxon>
        <taxon>Pseudomonadati</taxon>
        <taxon>Bacteroidota</taxon>
        <taxon>Bacteroidia</taxon>
        <taxon>Bacteroidales</taxon>
        <taxon>Prevotellaceae</taxon>
        <taxon>Segatella</taxon>
    </lineage>
</organism>
<dbReference type="HOGENOM" id="CLU_3187263_0_0_10"/>
<gene>
    <name evidence="1" type="ORF">HMPREF6485_1982</name>
</gene>
<dbReference type="EMBL" id="AEPD01000031">
    <property type="protein sequence ID" value="EFU30021.1"/>
    <property type="molecule type" value="Genomic_DNA"/>
</dbReference>
<proteinExistence type="predicted"/>
<comment type="caution">
    <text evidence="1">The sequence shown here is derived from an EMBL/GenBank/DDBJ whole genome shotgun (WGS) entry which is preliminary data.</text>
</comment>
<evidence type="ECO:0000313" key="1">
    <source>
        <dbReference type="EMBL" id="EFU30021.1"/>
    </source>
</evidence>
<protein>
    <submittedName>
        <fullName evidence="1">Uncharacterized protein</fullName>
    </submittedName>
</protein>
<dbReference type="AlphaFoldDB" id="E6K8P6"/>
<dbReference type="Proteomes" id="UP000003112">
    <property type="component" value="Unassembled WGS sequence"/>
</dbReference>
<sequence length="46" mass="5310">MTNGIGHVVFAEKCYNSPCKPFSRVLMFCTICLKDEDESSEERCYK</sequence>
<name>E6K8P6_9BACT</name>
<keyword evidence="2" id="KW-1185">Reference proteome</keyword>
<reference evidence="1 2" key="1">
    <citation type="submission" date="2010-10" db="EMBL/GenBank/DDBJ databases">
        <authorList>
            <person name="Muzny D."/>
            <person name="Qin X."/>
            <person name="Deng J."/>
            <person name="Jiang H."/>
            <person name="Liu Y."/>
            <person name="Qu J."/>
            <person name="Song X.-Z."/>
            <person name="Zhang L."/>
            <person name="Thornton R."/>
            <person name="Coyle M."/>
            <person name="Francisco L."/>
            <person name="Jackson L."/>
            <person name="Javaid M."/>
            <person name="Korchina V."/>
            <person name="Kovar C."/>
            <person name="Mata R."/>
            <person name="Mathew T."/>
            <person name="Ngo R."/>
            <person name="Nguyen L."/>
            <person name="Nguyen N."/>
            <person name="Okwuonu G."/>
            <person name="Ongeri F."/>
            <person name="Pham C."/>
            <person name="Simmons D."/>
            <person name="Wilczek-Boney K."/>
            <person name="Hale W."/>
            <person name="Jakkamsetti A."/>
            <person name="Pham P."/>
            <person name="Ruth R."/>
            <person name="San Lucas F."/>
            <person name="Warren J."/>
            <person name="Zhang J."/>
            <person name="Zhao Z."/>
            <person name="Zhou C."/>
            <person name="Zhu D."/>
            <person name="Lee S."/>
            <person name="Bess C."/>
            <person name="Blankenburg K."/>
            <person name="Forbes L."/>
            <person name="Fu Q."/>
            <person name="Gubbala S."/>
            <person name="Hirani K."/>
            <person name="Jayaseelan J.C."/>
            <person name="Lara F."/>
            <person name="Munidasa M."/>
            <person name="Palculict T."/>
            <person name="Patil S."/>
            <person name="Pu L.-L."/>
            <person name="Saada N."/>
            <person name="Tang L."/>
            <person name="Weissenberger G."/>
            <person name="Zhu Y."/>
            <person name="Hemphill L."/>
            <person name="Shang Y."/>
            <person name="Youmans B."/>
            <person name="Ayvaz T."/>
            <person name="Ross M."/>
            <person name="Santibanez J."/>
            <person name="Aqrawi P."/>
            <person name="Gross S."/>
            <person name="Joshi V."/>
            <person name="Fowler G."/>
            <person name="Nazareth L."/>
            <person name="Reid J."/>
            <person name="Worley K."/>
            <person name="Petrosino J."/>
            <person name="Highlander S."/>
            <person name="Gibbs R."/>
        </authorList>
    </citation>
    <scope>NUCLEOTIDE SEQUENCE [LARGE SCALE GENOMIC DNA]</scope>
    <source>
        <strain evidence="1 2">ATCC 33574</strain>
    </source>
</reference>
<evidence type="ECO:0000313" key="2">
    <source>
        <dbReference type="Proteomes" id="UP000003112"/>
    </source>
</evidence>
<accession>E6K8P6</accession>